<dbReference type="Pfam" id="PF00149">
    <property type="entry name" value="Metallophos"/>
    <property type="match status" value="1"/>
</dbReference>
<feature type="domain" description="Calcineurin-like phosphoesterase" evidence="6">
    <location>
        <begin position="93"/>
        <end position="237"/>
    </location>
</feature>
<dbReference type="SUPFAM" id="SSF56300">
    <property type="entry name" value="Metallo-dependent phosphatases"/>
    <property type="match status" value="1"/>
</dbReference>
<protein>
    <recommendedName>
        <fullName evidence="6">Calcineurin-like phosphoesterase domain-containing protein</fullName>
    </recommendedName>
</protein>
<feature type="transmembrane region" description="Helical" evidence="5">
    <location>
        <begin position="291"/>
        <end position="310"/>
    </location>
</feature>
<dbReference type="InterPro" id="IPR029052">
    <property type="entry name" value="Metallo-depent_PP-like"/>
</dbReference>
<dbReference type="GO" id="GO:0006506">
    <property type="term" value="P:GPI anchor biosynthetic process"/>
    <property type="evidence" value="ECO:0007669"/>
    <property type="project" value="InterPro"/>
</dbReference>
<name>A0AAN8WU26_HALRR</name>
<evidence type="ECO:0000259" key="6">
    <source>
        <dbReference type="Pfam" id="PF00149"/>
    </source>
</evidence>
<evidence type="ECO:0000256" key="4">
    <source>
        <dbReference type="ARBA" id="ARBA00023136"/>
    </source>
</evidence>
<dbReference type="PANTHER" id="PTHR13315">
    <property type="entry name" value="METALLO PHOSPHOESTERASE RELATED"/>
    <property type="match status" value="1"/>
</dbReference>
<evidence type="ECO:0000313" key="7">
    <source>
        <dbReference type="EMBL" id="KAK7071042.1"/>
    </source>
</evidence>
<dbReference type="InterPro" id="IPR033308">
    <property type="entry name" value="PGAP5/Cdc1/Ted1"/>
</dbReference>
<evidence type="ECO:0000256" key="3">
    <source>
        <dbReference type="ARBA" id="ARBA00022989"/>
    </source>
</evidence>
<comment type="caution">
    <text evidence="7">The sequence shown here is derived from an EMBL/GenBank/DDBJ whole genome shotgun (WGS) entry which is preliminary data.</text>
</comment>
<feature type="transmembrane region" description="Helical" evidence="5">
    <location>
        <begin position="15"/>
        <end position="34"/>
    </location>
</feature>
<keyword evidence="4 5" id="KW-0472">Membrane</keyword>
<evidence type="ECO:0000313" key="8">
    <source>
        <dbReference type="Proteomes" id="UP001381693"/>
    </source>
</evidence>
<dbReference type="GO" id="GO:0005783">
    <property type="term" value="C:endoplasmic reticulum"/>
    <property type="evidence" value="ECO:0007669"/>
    <property type="project" value="TreeGrafter"/>
</dbReference>
<evidence type="ECO:0000256" key="5">
    <source>
        <dbReference type="SAM" id="Phobius"/>
    </source>
</evidence>
<dbReference type="Gene3D" id="3.60.21.10">
    <property type="match status" value="1"/>
</dbReference>
<evidence type="ECO:0000256" key="1">
    <source>
        <dbReference type="ARBA" id="ARBA00004141"/>
    </source>
</evidence>
<dbReference type="GO" id="GO:0016787">
    <property type="term" value="F:hydrolase activity"/>
    <property type="evidence" value="ECO:0007669"/>
    <property type="project" value="InterPro"/>
</dbReference>
<keyword evidence="3 5" id="KW-1133">Transmembrane helix</keyword>
<feature type="transmembrane region" description="Helical" evidence="5">
    <location>
        <begin position="316"/>
        <end position="335"/>
    </location>
</feature>
<evidence type="ECO:0000256" key="2">
    <source>
        <dbReference type="ARBA" id="ARBA00022692"/>
    </source>
</evidence>
<comment type="subcellular location">
    <subcellularLocation>
        <location evidence="1">Membrane</location>
        <topology evidence="1">Multi-pass membrane protein</topology>
    </subcellularLocation>
</comment>
<dbReference type="GO" id="GO:0016020">
    <property type="term" value="C:membrane"/>
    <property type="evidence" value="ECO:0007669"/>
    <property type="project" value="UniProtKB-SubCell"/>
</dbReference>
<keyword evidence="8" id="KW-1185">Reference proteome</keyword>
<dbReference type="InterPro" id="IPR004843">
    <property type="entry name" value="Calcineurin-like_PHP"/>
</dbReference>
<dbReference type="AlphaFoldDB" id="A0AAN8WU26"/>
<gene>
    <name evidence="7" type="ORF">SK128_007679</name>
</gene>
<dbReference type="Proteomes" id="UP001381693">
    <property type="component" value="Unassembled WGS sequence"/>
</dbReference>
<accession>A0AAN8WU26</accession>
<dbReference type="EMBL" id="JAXCGZ010015160">
    <property type="protein sequence ID" value="KAK7071042.1"/>
    <property type="molecule type" value="Genomic_DNA"/>
</dbReference>
<sequence>MKLSFPSLRLTKHGFIIGMLFTVVLLNEWLFYIFKALRWPELADSREDNVRVLIAADPQILSLESEPLFPFNFLTTWDADRFVSRGFNLAVWKTKPDVVIFLGDILDDGSISNDDGFKAKAEHFKSLMHIPSYVKQTIYVPGDNDIGGEGSDVATWKKVQRFYQVFNQSMFVPYEFVDFTQVRVMDDFEKVPNSSPDIERMVVLLSHMPLLPLTKKKIKERITAHHPSFIFSGHEHDSYHFNAPKDDPHAQEFWPLKGDDNIWKFTTTGKKLHEVTVPTCSYRMGKPSYGYGFAVIGKSGVIQYCVLWLPSRFNQLWLYLLSLGIAFLLLLPSMLRGIKYVLITFVKTCCYAFLRMCPKLHQL</sequence>
<reference evidence="7 8" key="1">
    <citation type="submission" date="2023-11" db="EMBL/GenBank/DDBJ databases">
        <title>Halocaridina rubra genome assembly.</title>
        <authorList>
            <person name="Smith C."/>
        </authorList>
    </citation>
    <scope>NUCLEOTIDE SEQUENCE [LARGE SCALE GENOMIC DNA]</scope>
    <source>
        <strain evidence="7">EP-1</strain>
        <tissue evidence="7">Whole</tissue>
    </source>
</reference>
<dbReference type="PANTHER" id="PTHR13315:SF4">
    <property type="entry name" value="METALLOPHOSPHOESTERASE, ISOFORM E"/>
    <property type="match status" value="1"/>
</dbReference>
<keyword evidence="2 5" id="KW-0812">Transmembrane</keyword>
<organism evidence="7 8">
    <name type="scientific">Halocaridina rubra</name>
    <name type="common">Hawaiian red shrimp</name>
    <dbReference type="NCBI Taxonomy" id="373956"/>
    <lineage>
        <taxon>Eukaryota</taxon>
        <taxon>Metazoa</taxon>
        <taxon>Ecdysozoa</taxon>
        <taxon>Arthropoda</taxon>
        <taxon>Crustacea</taxon>
        <taxon>Multicrustacea</taxon>
        <taxon>Malacostraca</taxon>
        <taxon>Eumalacostraca</taxon>
        <taxon>Eucarida</taxon>
        <taxon>Decapoda</taxon>
        <taxon>Pleocyemata</taxon>
        <taxon>Caridea</taxon>
        <taxon>Atyoidea</taxon>
        <taxon>Atyidae</taxon>
        <taxon>Halocaridina</taxon>
    </lineage>
</organism>
<proteinExistence type="predicted"/>